<dbReference type="EMBL" id="JAOYFB010000001">
    <property type="protein sequence ID" value="KAK4002127.1"/>
    <property type="molecule type" value="Genomic_DNA"/>
</dbReference>
<sequence length="181" mass="20147">MRVLIGCTGSVATIKVNELVDQLKTNNFEVQTIATKSAQHFLKADTIDCKVWSDEDEWDVWKDRGDPVLHIELRRWADIFIIAPLDANSLAKIAQGICDNLLTCTVRAWDLAKPLLFCPAMNTHMWNHPLTAEHINKLKAFGYIEIPCISKTLICGDSGTGAMAEIKTIVDQVVNLSKGKV</sequence>
<evidence type="ECO:0000259" key="3">
    <source>
        <dbReference type="Pfam" id="PF02441"/>
    </source>
</evidence>
<keyword evidence="5" id="KW-1185">Reference proteome</keyword>
<dbReference type="InterPro" id="IPR036551">
    <property type="entry name" value="Flavin_trans-like"/>
</dbReference>
<evidence type="ECO:0000256" key="1">
    <source>
        <dbReference type="ARBA" id="ARBA00022993"/>
    </source>
</evidence>
<comment type="caution">
    <text evidence="4">The sequence shown here is derived from an EMBL/GenBank/DDBJ whole genome shotgun (WGS) entry which is preliminary data.</text>
</comment>
<comment type="similarity">
    <text evidence="2">Belongs to the HFCD (homooligomeric flavin containing Cys decarboxylase) superfamily.</text>
</comment>
<dbReference type="Pfam" id="PF02441">
    <property type="entry name" value="Flavoprotein"/>
    <property type="match status" value="1"/>
</dbReference>
<organism evidence="4 5">
    <name type="scientific">Daphnia magna</name>
    <dbReference type="NCBI Taxonomy" id="35525"/>
    <lineage>
        <taxon>Eukaryota</taxon>
        <taxon>Metazoa</taxon>
        <taxon>Ecdysozoa</taxon>
        <taxon>Arthropoda</taxon>
        <taxon>Crustacea</taxon>
        <taxon>Branchiopoda</taxon>
        <taxon>Diplostraca</taxon>
        <taxon>Cladocera</taxon>
        <taxon>Anomopoda</taxon>
        <taxon>Daphniidae</taxon>
        <taxon>Daphnia</taxon>
    </lineage>
</organism>
<reference evidence="4 5" key="1">
    <citation type="journal article" date="2023" name="Nucleic Acids Res.">
        <title>The hologenome of Daphnia magna reveals possible DNA methylation and microbiome-mediated evolution of the host genome.</title>
        <authorList>
            <person name="Chaturvedi A."/>
            <person name="Li X."/>
            <person name="Dhandapani V."/>
            <person name="Marshall H."/>
            <person name="Kissane S."/>
            <person name="Cuenca-Cambronero M."/>
            <person name="Asole G."/>
            <person name="Calvet F."/>
            <person name="Ruiz-Romero M."/>
            <person name="Marangio P."/>
            <person name="Guigo R."/>
            <person name="Rago D."/>
            <person name="Mirbahai L."/>
            <person name="Eastwood N."/>
            <person name="Colbourne J.K."/>
            <person name="Zhou J."/>
            <person name="Mallon E."/>
            <person name="Orsini L."/>
        </authorList>
    </citation>
    <scope>NUCLEOTIDE SEQUENCE [LARGE SCALE GENOMIC DNA]</scope>
    <source>
        <strain evidence="4">LRV0_1</strain>
    </source>
</reference>
<feature type="domain" description="Flavoprotein" evidence="3">
    <location>
        <begin position="1"/>
        <end position="175"/>
    </location>
</feature>
<protein>
    <recommendedName>
        <fullName evidence="3">Flavoprotein domain-containing protein</fullName>
    </recommendedName>
</protein>
<keyword evidence="1" id="KW-0173">Coenzyme A biosynthesis</keyword>
<evidence type="ECO:0000313" key="4">
    <source>
        <dbReference type="EMBL" id="KAK4002127.1"/>
    </source>
</evidence>
<accession>A0ABQ9YNH8</accession>
<gene>
    <name evidence="4" type="ORF">OUZ56_003975</name>
</gene>
<dbReference type="InterPro" id="IPR003382">
    <property type="entry name" value="Flavoprotein"/>
</dbReference>
<evidence type="ECO:0000313" key="5">
    <source>
        <dbReference type="Proteomes" id="UP001234178"/>
    </source>
</evidence>
<dbReference type="PANTHER" id="PTHR14359">
    <property type="entry name" value="HOMO-OLIGOMERIC FLAVIN CONTAINING CYS DECARBOXYLASE FAMILY"/>
    <property type="match status" value="1"/>
</dbReference>
<dbReference type="Gene3D" id="3.40.50.1950">
    <property type="entry name" value="Flavin prenyltransferase-like"/>
    <property type="match status" value="1"/>
</dbReference>
<name>A0ABQ9YNH8_9CRUS</name>
<evidence type="ECO:0000256" key="2">
    <source>
        <dbReference type="ARBA" id="ARBA00038350"/>
    </source>
</evidence>
<dbReference type="SUPFAM" id="SSF52507">
    <property type="entry name" value="Homo-oligomeric flavin-containing Cys decarboxylases, HFCD"/>
    <property type="match status" value="1"/>
</dbReference>
<dbReference type="PANTHER" id="PTHR14359:SF6">
    <property type="entry name" value="PHOSPHOPANTOTHENOYLCYSTEINE DECARBOXYLASE"/>
    <property type="match status" value="1"/>
</dbReference>
<dbReference type="Proteomes" id="UP001234178">
    <property type="component" value="Unassembled WGS sequence"/>
</dbReference>
<proteinExistence type="inferred from homology"/>